<evidence type="ECO:0000256" key="3">
    <source>
        <dbReference type="ARBA" id="ARBA00022475"/>
    </source>
</evidence>
<sequence>MMSYRTRPPCSVLLLCLLRLCTADEIKLTVNEILRHNKSTWSDSFPQLDVSTVQRFDSQSSCSVCVHVHVTMRAADFNGTLTINYWGLSTSMKRKILIKRLKGQKNDTFKWNDSFLQTRKETKIKRLNLQSIGQQTLWKFVWGCFPGDAGQQVVVFLSTTPERKKTVIVQNICPDPVPKFDLSVDETARSLAITIITGGSINLPASSSDVHARMCYRQESGCTDISPLTTIDTNQFPSVNLTFPYLLPCVCVQVYYTHLDAKRTTVCPFVNNSLDAGNRDMWRSSEVTLYGNLGSSLSWTSPCPADLKPSASLCWNHSSLCTPIVNSTLENSVEKGELTYNVSAVDKHPQMCVQFSFRGSHDVYCPFQSDMSKWEAYVGPGSKVLTVYLTSAVPASFAARLCVLEERGCASRGDIYFVNMQFEGATETQLNLPVFIQTEGLCVQVWRSDVAQCGRRILCFDYSHRRRGLLAISALTVLVTLVMLGSVLHYVIKKGVTGWLSIQRPVLLVCSSEQSEHVTAVCTLASILHAELGADVRMALWTQSSIGSSAGNVGSSGLGVAQLGPVPWLYGQWEAVREAGGRVLIIWSPEVKKSYRKWREEREGSKTTGEGTQRGESEGEHLEGLEEIGVEPEQAELKRGEKCEEDHWELSSVTWPVFRAAMSCLQGALQMGGSGHGFALVYFQGLCHRRDIPKDLRSVPRYSLPRDFGGLIQELGGLAGQRSGCWRRLLSKTLSLWLARRLAHRLNLPRTKPEK</sequence>
<evidence type="ECO:0000256" key="6">
    <source>
        <dbReference type="ARBA" id="ARBA00022989"/>
    </source>
</evidence>
<dbReference type="InterPro" id="IPR027841">
    <property type="entry name" value="IL-17_rcpt_C/E_N"/>
</dbReference>
<feature type="chain" id="PRO_5044802529" evidence="13">
    <location>
        <begin position="24"/>
        <end position="755"/>
    </location>
</feature>
<dbReference type="InterPro" id="IPR039465">
    <property type="entry name" value="IL-17_rcpt-like"/>
</dbReference>
<dbReference type="EMBL" id="JAGEUA010000001">
    <property type="protein sequence ID" value="KAL1021512.1"/>
    <property type="molecule type" value="Genomic_DNA"/>
</dbReference>
<evidence type="ECO:0000256" key="10">
    <source>
        <dbReference type="ARBA" id="ARBA00023198"/>
    </source>
</evidence>
<feature type="domain" description="SEFIR" evidence="14">
    <location>
        <begin position="504"/>
        <end position="715"/>
    </location>
</feature>
<evidence type="ECO:0000256" key="5">
    <source>
        <dbReference type="ARBA" id="ARBA00022729"/>
    </source>
</evidence>
<dbReference type="Pfam" id="PF08357">
    <property type="entry name" value="SEFIR"/>
    <property type="match status" value="1"/>
</dbReference>
<evidence type="ECO:0000256" key="2">
    <source>
        <dbReference type="ARBA" id="ARBA00004479"/>
    </source>
</evidence>
<dbReference type="GO" id="GO:0005886">
    <property type="term" value="C:plasma membrane"/>
    <property type="evidence" value="ECO:0007669"/>
    <property type="project" value="UniProtKB-SubCell"/>
</dbReference>
<evidence type="ECO:0000256" key="13">
    <source>
        <dbReference type="SAM" id="SignalP"/>
    </source>
</evidence>
<feature type="region of interest" description="Disordered" evidence="11">
    <location>
        <begin position="597"/>
        <end position="642"/>
    </location>
</feature>
<feature type="compositionally biased region" description="Acidic residues" evidence="11">
    <location>
        <begin position="625"/>
        <end position="634"/>
    </location>
</feature>
<evidence type="ECO:0000313" key="16">
    <source>
        <dbReference type="EMBL" id="KAL1021512.1"/>
    </source>
</evidence>
<dbReference type="GO" id="GO:0006954">
    <property type="term" value="P:inflammatory response"/>
    <property type="evidence" value="ECO:0007669"/>
    <property type="project" value="UniProtKB-KW"/>
</dbReference>
<feature type="transmembrane region" description="Helical" evidence="12">
    <location>
        <begin position="469"/>
        <end position="492"/>
    </location>
</feature>
<keyword evidence="4 12" id="KW-0812">Transmembrane</keyword>
<feature type="signal peptide" evidence="13">
    <location>
        <begin position="1"/>
        <end position="23"/>
    </location>
</feature>
<feature type="compositionally biased region" description="Basic and acidic residues" evidence="11">
    <location>
        <begin position="613"/>
        <end position="624"/>
    </location>
</feature>
<keyword evidence="8" id="KW-0675">Receptor</keyword>
<evidence type="ECO:0000259" key="15">
    <source>
        <dbReference type="Pfam" id="PF15037"/>
    </source>
</evidence>
<evidence type="ECO:0000259" key="14">
    <source>
        <dbReference type="Pfam" id="PF08357"/>
    </source>
</evidence>
<keyword evidence="10" id="KW-0395">Inflammatory response</keyword>
<dbReference type="PANTHER" id="PTHR15583">
    <property type="entry name" value="INTERLEUKIN-17 RECEPTOR"/>
    <property type="match status" value="1"/>
</dbReference>
<keyword evidence="7 12" id="KW-0472">Membrane</keyword>
<evidence type="ECO:0000256" key="8">
    <source>
        <dbReference type="ARBA" id="ARBA00023170"/>
    </source>
</evidence>
<gene>
    <name evidence="16" type="ORF">UPYG_G00014210</name>
</gene>
<dbReference type="AlphaFoldDB" id="A0ABD0XLY3"/>
<proteinExistence type="predicted"/>
<keyword evidence="9" id="KW-0325">Glycoprotein</keyword>
<evidence type="ECO:0000256" key="12">
    <source>
        <dbReference type="SAM" id="Phobius"/>
    </source>
</evidence>
<accession>A0ABD0XLY3</accession>
<comment type="subcellular location">
    <subcellularLocation>
        <location evidence="1">Cell membrane</location>
        <topology evidence="1">Single-pass membrane protein</topology>
    </subcellularLocation>
    <subcellularLocation>
        <location evidence="2">Membrane</location>
        <topology evidence="2">Single-pass type I membrane protein</topology>
    </subcellularLocation>
</comment>
<evidence type="ECO:0000313" key="17">
    <source>
        <dbReference type="Proteomes" id="UP001557470"/>
    </source>
</evidence>
<dbReference type="Proteomes" id="UP001557470">
    <property type="component" value="Unassembled WGS sequence"/>
</dbReference>
<protein>
    <submittedName>
        <fullName evidence="16">Uncharacterized protein</fullName>
    </submittedName>
</protein>
<keyword evidence="17" id="KW-1185">Reference proteome</keyword>
<evidence type="ECO:0000256" key="7">
    <source>
        <dbReference type="ARBA" id="ARBA00023136"/>
    </source>
</evidence>
<name>A0ABD0XLY3_UMBPY</name>
<organism evidence="16 17">
    <name type="scientific">Umbra pygmaea</name>
    <name type="common">Eastern mudminnow</name>
    <dbReference type="NCBI Taxonomy" id="75934"/>
    <lineage>
        <taxon>Eukaryota</taxon>
        <taxon>Metazoa</taxon>
        <taxon>Chordata</taxon>
        <taxon>Craniata</taxon>
        <taxon>Vertebrata</taxon>
        <taxon>Euteleostomi</taxon>
        <taxon>Actinopterygii</taxon>
        <taxon>Neopterygii</taxon>
        <taxon>Teleostei</taxon>
        <taxon>Protacanthopterygii</taxon>
        <taxon>Esociformes</taxon>
        <taxon>Umbridae</taxon>
        <taxon>Umbra</taxon>
    </lineage>
</organism>
<feature type="domain" description="Interleukin-17 receptor C/E N-terminal" evidence="15">
    <location>
        <begin position="59"/>
        <end position="451"/>
    </location>
</feature>
<dbReference type="InterPro" id="IPR013568">
    <property type="entry name" value="SEFIR_dom"/>
</dbReference>
<evidence type="ECO:0000256" key="4">
    <source>
        <dbReference type="ARBA" id="ARBA00022692"/>
    </source>
</evidence>
<keyword evidence="3" id="KW-1003">Cell membrane</keyword>
<evidence type="ECO:0000256" key="1">
    <source>
        <dbReference type="ARBA" id="ARBA00004162"/>
    </source>
</evidence>
<keyword evidence="6 12" id="KW-1133">Transmembrane helix</keyword>
<evidence type="ECO:0000256" key="11">
    <source>
        <dbReference type="SAM" id="MobiDB-lite"/>
    </source>
</evidence>
<dbReference type="Gene3D" id="3.40.50.11530">
    <property type="match status" value="1"/>
</dbReference>
<comment type="caution">
    <text evidence="16">The sequence shown here is derived from an EMBL/GenBank/DDBJ whole genome shotgun (WGS) entry which is preliminary data.</text>
</comment>
<dbReference type="Pfam" id="PF15037">
    <property type="entry name" value="IL17_R_N"/>
    <property type="match status" value="1"/>
</dbReference>
<reference evidence="16 17" key="1">
    <citation type="submission" date="2024-06" db="EMBL/GenBank/DDBJ databases">
        <authorList>
            <person name="Pan Q."/>
            <person name="Wen M."/>
            <person name="Jouanno E."/>
            <person name="Zahm M."/>
            <person name="Klopp C."/>
            <person name="Cabau C."/>
            <person name="Louis A."/>
            <person name="Berthelot C."/>
            <person name="Parey E."/>
            <person name="Roest Crollius H."/>
            <person name="Montfort J."/>
            <person name="Robinson-Rechavi M."/>
            <person name="Bouchez O."/>
            <person name="Lampietro C."/>
            <person name="Lopez Roques C."/>
            <person name="Donnadieu C."/>
            <person name="Postlethwait J."/>
            <person name="Bobe J."/>
            <person name="Verreycken H."/>
            <person name="Guiguen Y."/>
        </authorList>
    </citation>
    <scope>NUCLEOTIDE SEQUENCE [LARGE SCALE GENOMIC DNA]</scope>
    <source>
        <strain evidence="16">Up_M1</strain>
        <tissue evidence="16">Testis</tissue>
    </source>
</reference>
<keyword evidence="5 13" id="KW-0732">Signal</keyword>
<dbReference type="PANTHER" id="PTHR15583:SF21">
    <property type="entry name" value="INTERLEUKIN-17 RECEPTOR E-LIKE"/>
    <property type="match status" value="1"/>
</dbReference>
<evidence type="ECO:0000256" key="9">
    <source>
        <dbReference type="ARBA" id="ARBA00023180"/>
    </source>
</evidence>